<evidence type="ECO:0000313" key="3">
    <source>
        <dbReference type="Proteomes" id="UP001148786"/>
    </source>
</evidence>
<gene>
    <name evidence="2" type="ORF">NLJ89_g1268</name>
</gene>
<feature type="compositionally biased region" description="Polar residues" evidence="1">
    <location>
        <begin position="357"/>
        <end position="373"/>
    </location>
</feature>
<dbReference type="OrthoDB" id="2413468at2759"/>
<feature type="compositionally biased region" description="Basic and acidic residues" evidence="1">
    <location>
        <begin position="94"/>
        <end position="109"/>
    </location>
</feature>
<reference evidence="2" key="1">
    <citation type="submission" date="2022-07" db="EMBL/GenBank/DDBJ databases">
        <title>Genome Sequence of Agrocybe chaxingu.</title>
        <authorList>
            <person name="Buettner E."/>
        </authorList>
    </citation>
    <scope>NUCLEOTIDE SEQUENCE</scope>
    <source>
        <strain evidence="2">MP-N11</strain>
    </source>
</reference>
<organism evidence="2 3">
    <name type="scientific">Agrocybe chaxingu</name>
    <dbReference type="NCBI Taxonomy" id="84603"/>
    <lineage>
        <taxon>Eukaryota</taxon>
        <taxon>Fungi</taxon>
        <taxon>Dikarya</taxon>
        <taxon>Basidiomycota</taxon>
        <taxon>Agaricomycotina</taxon>
        <taxon>Agaricomycetes</taxon>
        <taxon>Agaricomycetidae</taxon>
        <taxon>Agaricales</taxon>
        <taxon>Agaricineae</taxon>
        <taxon>Strophariaceae</taxon>
        <taxon>Agrocybe</taxon>
    </lineage>
</organism>
<accession>A0A9W8N0A3</accession>
<name>A0A9W8N0A3_9AGAR</name>
<proteinExistence type="predicted"/>
<dbReference type="EMBL" id="JANKHO010000063">
    <property type="protein sequence ID" value="KAJ3516210.1"/>
    <property type="molecule type" value="Genomic_DNA"/>
</dbReference>
<feature type="compositionally biased region" description="Polar residues" evidence="1">
    <location>
        <begin position="239"/>
        <end position="253"/>
    </location>
</feature>
<evidence type="ECO:0000313" key="2">
    <source>
        <dbReference type="EMBL" id="KAJ3516210.1"/>
    </source>
</evidence>
<feature type="compositionally biased region" description="Low complexity" evidence="1">
    <location>
        <begin position="1"/>
        <end position="29"/>
    </location>
</feature>
<evidence type="ECO:0000256" key="1">
    <source>
        <dbReference type="SAM" id="MobiDB-lite"/>
    </source>
</evidence>
<feature type="region of interest" description="Disordered" evidence="1">
    <location>
        <begin position="239"/>
        <end position="258"/>
    </location>
</feature>
<feature type="region of interest" description="Disordered" evidence="1">
    <location>
        <begin position="337"/>
        <end position="388"/>
    </location>
</feature>
<feature type="region of interest" description="Disordered" evidence="1">
    <location>
        <begin position="1"/>
        <end position="185"/>
    </location>
</feature>
<dbReference type="AlphaFoldDB" id="A0A9W8N0A3"/>
<feature type="compositionally biased region" description="Polar residues" evidence="1">
    <location>
        <begin position="43"/>
        <end position="56"/>
    </location>
</feature>
<comment type="caution">
    <text evidence="2">The sequence shown here is derived from an EMBL/GenBank/DDBJ whole genome shotgun (WGS) entry which is preliminary data.</text>
</comment>
<protein>
    <submittedName>
        <fullName evidence="2">Uncharacterized protein</fullName>
    </submittedName>
</protein>
<feature type="compositionally biased region" description="Basic and acidic residues" evidence="1">
    <location>
        <begin position="30"/>
        <end position="42"/>
    </location>
</feature>
<dbReference type="Proteomes" id="UP001148786">
    <property type="component" value="Unassembled WGS sequence"/>
</dbReference>
<feature type="compositionally biased region" description="Basic and acidic residues" evidence="1">
    <location>
        <begin position="70"/>
        <end position="79"/>
    </location>
</feature>
<sequence>MLSASVESSSISSTSSAPRASSPKPSTARSSEDSTPSKDHASVEQQPLTSDDTAPSVTVVEPPLRSQNDSPEKFDHSKFDQWLIDNPRLTQPLDGKRSLSFEEPPRGSLDRPLSPLSYESAGEAPSPPPKSLRNSLTSSLKRLSTLPKTSSISSRSARRSSGGTRHSSRTPSPVRHKSPQRAPFQKIKSTDPAALFCHEVNTQTTTLQRCAIYASKINELYLYDCGLAEWLAETKCRSQNNTQAPRAPSSTPFTAGRVDRNRPFPRSIYRYHTSYCTPSPSIPIFSTESPAKPPYAFELECSSGTRLLYPFVRTILSIVARHWLLASLGRKASLSKRDRLPPISSPTVLSPGKHSSKNGPSTMNISRPINITSPPTVPGGPRAPPHRMQRSQTFMTSFSPPSSVARDRNDTLGRRPSMFNLTLDTVIDIQPDPEFVKQVDKLAALLPHADREVLAGYLRRAGQDMLAIGQYLEDEKNGTLRS</sequence>
<feature type="compositionally biased region" description="Low complexity" evidence="1">
    <location>
        <begin position="131"/>
        <end position="172"/>
    </location>
</feature>
<keyword evidence="3" id="KW-1185">Reference proteome</keyword>